<dbReference type="GO" id="GO:0006654">
    <property type="term" value="P:phosphatidic acid biosynthetic process"/>
    <property type="evidence" value="ECO:0007669"/>
    <property type="project" value="TreeGrafter"/>
</dbReference>
<dbReference type="EC" id="2.3.1.51" evidence="4"/>
<accession>A0AAU0URV1</accession>
<evidence type="ECO:0000313" key="6">
    <source>
        <dbReference type="EMBL" id="WRO22966.1"/>
    </source>
</evidence>
<organism evidence="6 7">
    <name type="scientific">Metallumcola ferriviriculae</name>
    <dbReference type="NCBI Taxonomy" id="3039180"/>
    <lineage>
        <taxon>Bacteria</taxon>
        <taxon>Bacillati</taxon>
        <taxon>Bacillota</taxon>
        <taxon>Clostridia</taxon>
        <taxon>Neomoorellales</taxon>
        <taxon>Desulfitibacteraceae</taxon>
        <taxon>Metallumcola</taxon>
    </lineage>
</organism>
<protein>
    <recommendedName>
        <fullName evidence="4">1-acyl-sn-glycerol-3-phosphate acyltransferase</fullName>
        <ecNumber evidence="4">2.3.1.51</ecNumber>
    </recommendedName>
</protein>
<gene>
    <name evidence="6" type="ORF">MFMK1_002812</name>
</gene>
<dbReference type="PANTHER" id="PTHR10434">
    <property type="entry name" value="1-ACYL-SN-GLYCEROL-3-PHOSPHATE ACYLTRANSFERASE"/>
    <property type="match status" value="1"/>
</dbReference>
<name>A0AAU0URV1_9FIRM</name>
<dbReference type="NCBIfam" id="TIGR00530">
    <property type="entry name" value="AGP_acyltrn"/>
    <property type="match status" value="1"/>
</dbReference>
<dbReference type="InterPro" id="IPR002123">
    <property type="entry name" value="Plipid/glycerol_acylTrfase"/>
</dbReference>
<dbReference type="InterPro" id="IPR004552">
    <property type="entry name" value="AGP_acyltrans"/>
</dbReference>
<evidence type="ECO:0000256" key="1">
    <source>
        <dbReference type="ARBA" id="ARBA00008655"/>
    </source>
</evidence>
<evidence type="ECO:0000256" key="4">
    <source>
        <dbReference type="RuleBase" id="RU361267"/>
    </source>
</evidence>
<feature type="domain" description="Phospholipid/glycerol acyltransferase" evidence="5">
    <location>
        <begin position="34"/>
        <end position="146"/>
    </location>
</feature>
<reference evidence="6 7" key="1">
    <citation type="submission" date="2023-04" db="EMBL/GenBank/DDBJ databases">
        <authorList>
            <person name="Hsu D."/>
        </authorList>
    </citation>
    <scope>NUCLEOTIDE SEQUENCE [LARGE SCALE GENOMIC DNA]</scope>
    <source>
        <strain evidence="6 7">MK1</strain>
    </source>
</reference>
<keyword evidence="7" id="KW-1185">Reference proteome</keyword>
<dbReference type="CDD" id="cd07989">
    <property type="entry name" value="LPLAT_AGPAT-like"/>
    <property type="match status" value="1"/>
</dbReference>
<dbReference type="GO" id="GO:0003841">
    <property type="term" value="F:1-acylglycerol-3-phosphate O-acyltransferase activity"/>
    <property type="evidence" value="ECO:0007669"/>
    <property type="project" value="UniProtKB-UniRule"/>
</dbReference>
<keyword evidence="4" id="KW-1208">Phospholipid metabolism</keyword>
<keyword evidence="4" id="KW-0443">Lipid metabolism</keyword>
<dbReference type="KEGG" id="dbc:MFMK1_002812"/>
<evidence type="ECO:0000256" key="3">
    <source>
        <dbReference type="ARBA" id="ARBA00023315"/>
    </source>
</evidence>
<keyword evidence="4" id="KW-0444">Lipid biosynthesis</keyword>
<dbReference type="Proteomes" id="UP001329915">
    <property type="component" value="Chromosome"/>
</dbReference>
<dbReference type="EMBL" id="CP121694">
    <property type="protein sequence ID" value="WRO22966.1"/>
    <property type="molecule type" value="Genomic_DNA"/>
</dbReference>
<dbReference type="AlphaFoldDB" id="A0AAU0URV1"/>
<sequence>MFYSFIKGLFLIFFKIWYRWQVTGEENIPQEGPLVVVANHVSMWDPIIVGIALPRKIHFMAKEELFRIPVIGSLIPHLGAFPVKRGRSDRAALKAGMEILAAEKMLGLFPEGRRSPDGQLMEFQAGAGLMAVKGNASIVPLAISGSQGLKLQFKRRISVTIGKPVQLSEIAEKKRIGSKELTGLMEDLRRQIAQMLEKTDK</sequence>
<evidence type="ECO:0000256" key="2">
    <source>
        <dbReference type="ARBA" id="ARBA00022679"/>
    </source>
</evidence>
<proteinExistence type="inferred from homology"/>
<evidence type="ECO:0000313" key="7">
    <source>
        <dbReference type="Proteomes" id="UP001329915"/>
    </source>
</evidence>
<dbReference type="SMART" id="SM00563">
    <property type="entry name" value="PlsC"/>
    <property type="match status" value="1"/>
</dbReference>
<dbReference type="SUPFAM" id="SSF69593">
    <property type="entry name" value="Glycerol-3-phosphate (1)-acyltransferase"/>
    <property type="match status" value="1"/>
</dbReference>
<evidence type="ECO:0000259" key="5">
    <source>
        <dbReference type="SMART" id="SM00563"/>
    </source>
</evidence>
<keyword evidence="3 4" id="KW-0012">Acyltransferase</keyword>
<comment type="catalytic activity">
    <reaction evidence="4">
        <text>a 1-acyl-sn-glycero-3-phosphate + an acyl-CoA = a 1,2-diacyl-sn-glycero-3-phosphate + CoA</text>
        <dbReference type="Rhea" id="RHEA:19709"/>
        <dbReference type="ChEBI" id="CHEBI:57287"/>
        <dbReference type="ChEBI" id="CHEBI:57970"/>
        <dbReference type="ChEBI" id="CHEBI:58342"/>
        <dbReference type="ChEBI" id="CHEBI:58608"/>
        <dbReference type="EC" id="2.3.1.51"/>
    </reaction>
</comment>
<comment type="similarity">
    <text evidence="1 4">Belongs to the 1-acyl-sn-glycerol-3-phosphate acyltransferase family.</text>
</comment>
<dbReference type="Pfam" id="PF01553">
    <property type="entry name" value="Acyltransferase"/>
    <property type="match status" value="1"/>
</dbReference>
<keyword evidence="2 4" id="KW-0808">Transferase</keyword>
<dbReference type="RefSeq" id="WP_366922359.1">
    <property type="nucleotide sequence ID" value="NZ_CP121694.1"/>
</dbReference>
<keyword evidence="4" id="KW-0594">Phospholipid biosynthesis</keyword>
<dbReference type="GO" id="GO:0016020">
    <property type="term" value="C:membrane"/>
    <property type="evidence" value="ECO:0007669"/>
    <property type="project" value="InterPro"/>
</dbReference>
<comment type="domain">
    <text evidence="4">The HXXXXD motif is essential for acyltransferase activity and may constitute the binding site for the phosphate moiety of the glycerol-3-phosphate.</text>
</comment>
<dbReference type="PANTHER" id="PTHR10434:SF11">
    <property type="entry name" value="1-ACYL-SN-GLYCEROL-3-PHOSPHATE ACYLTRANSFERASE"/>
    <property type="match status" value="1"/>
</dbReference>